<dbReference type="InterPro" id="IPR045851">
    <property type="entry name" value="AMP-bd_C_sf"/>
</dbReference>
<evidence type="ECO:0000259" key="3">
    <source>
        <dbReference type="Pfam" id="PF13193"/>
    </source>
</evidence>
<dbReference type="PANTHER" id="PTHR43201:SF5">
    <property type="entry name" value="MEDIUM-CHAIN ACYL-COA LIGASE ACSF2, MITOCHONDRIAL"/>
    <property type="match status" value="1"/>
</dbReference>
<dbReference type="SUPFAM" id="SSF56801">
    <property type="entry name" value="Acetyl-CoA synthetase-like"/>
    <property type="match status" value="1"/>
</dbReference>
<dbReference type="Pfam" id="PF13193">
    <property type="entry name" value="AMP-binding_C"/>
    <property type="match status" value="1"/>
</dbReference>
<dbReference type="AlphaFoldDB" id="A0A4Y9T6K7"/>
<name>A0A4Y9T6K7_PSEFL</name>
<dbReference type="InterPro" id="IPR025110">
    <property type="entry name" value="AMP-bd_C"/>
</dbReference>
<dbReference type="PANTHER" id="PTHR43201">
    <property type="entry name" value="ACYL-COA SYNTHETASE"/>
    <property type="match status" value="1"/>
</dbReference>
<protein>
    <submittedName>
        <fullName evidence="4">Long-chain fatty acid--CoA ligase</fullName>
    </submittedName>
</protein>
<comment type="caution">
    <text evidence="4">The sequence shown here is derived from an EMBL/GenBank/DDBJ whole genome shotgun (WGS) entry which is preliminary data.</text>
</comment>
<evidence type="ECO:0000256" key="2">
    <source>
        <dbReference type="ARBA" id="ARBA00022598"/>
    </source>
</evidence>
<dbReference type="Gene3D" id="3.40.50.12780">
    <property type="entry name" value="N-terminal domain of ligase-like"/>
    <property type="match status" value="1"/>
</dbReference>
<evidence type="ECO:0000313" key="4">
    <source>
        <dbReference type="EMBL" id="TFW38546.1"/>
    </source>
</evidence>
<dbReference type="Proteomes" id="UP000297322">
    <property type="component" value="Unassembled WGS sequence"/>
</dbReference>
<dbReference type="GO" id="GO:0031956">
    <property type="term" value="F:medium-chain fatty acid-CoA ligase activity"/>
    <property type="evidence" value="ECO:0007669"/>
    <property type="project" value="TreeGrafter"/>
</dbReference>
<feature type="non-terminal residue" evidence="4">
    <location>
        <position position="1"/>
    </location>
</feature>
<gene>
    <name evidence="4" type="ORF">E4T65_28980</name>
</gene>
<evidence type="ECO:0000256" key="1">
    <source>
        <dbReference type="ARBA" id="ARBA00006432"/>
    </source>
</evidence>
<dbReference type="GO" id="GO:0006631">
    <property type="term" value="P:fatty acid metabolic process"/>
    <property type="evidence" value="ECO:0007669"/>
    <property type="project" value="TreeGrafter"/>
</dbReference>
<dbReference type="EMBL" id="SPVI01000057">
    <property type="protein sequence ID" value="TFW38546.1"/>
    <property type="molecule type" value="Genomic_DNA"/>
</dbReference>
<evidence type="ECO:0000313" key="5">
    <source>
        <dbReference type="Proteomes" id="UP000297322"/>
    </source>
</evidence>
<proteinExistence type="inferred from homology"/>
<dbReference type="InterPro" id="IPR042099">
    <property type="entry name" value="ANL_N_sf"/>
</dbReference>
<feature type="domain" description="AMP-binding enzyme C-terminal" evidence="3">
    <location>
        <begin position="73"/>
        <end position="147"/>
    </location>
</feature>
<sequence>VNPLEEGQIIADLASDEAFEGYLNRPEATAKALRDGWYFTGDIGYFDLEGDLFVTGRVDDLIITGGEHVSPAEIENMLSLHPAVEEVVVVGLPDEQWGKIIAAFIKLRAEVSECDLDAHCIASGLAKFKRPRRYQFIDQIPKSPVGKVLRRVLLAQFQEQALKAIS</sequence>
<accession>A0A4Y9T6K7</accession>
<comment type="similarity">
    <text evidence="1">Belongs to the ATP-dependent AMP-binding enzyme family.</text>
</comment>
<keyword evidence="2 4" id="KW-0436">Ligase</keyword>
<organism evidence="4 5">
    <name type="scientific">Pseudomonas fluorescens</name>
    <dbReference type="NCBI Taxonomy" id="294"/>
    <lineage>
        <taxon>Bacteria</taxon>
        <taxon>Pseudomonadati</taxon>
        <taxon>Pseudomonadota</taxon>
        <taxon>Gammaproteobacteria</taxon>
        <taxon>Pseudomonadales</taxon>
        <taxon>Pseudomonadaceae</taxon>
        <taxon>Pseudomonas</taxon>
    </lineage>
</organism>
<reference evidence="4 5" key="1">
    <citation type="submission" date="2019-03" db="EMBL/GenBank/DDBJ databases">
        <title>Biocontrol and xenobiotic degradation properties of endophytic Pseudomonas fluorescens strain BRZ63.</title>
        <authorList>
            <person name="Chlebek D.A."/>
            <person name="Pinski A."/>
            <person name="Zur J.P."/>
            <person name="Michalska J."/>
            <person name="Hupert-Kocurek K.T."/>
        </authorList>
    </citation>
    <scope>NUCLEOTIDE SEQUENCE [LARGE SCALE GENOMIC DNA]</scope>
    <source>
        <strain evidence="4 5">BRZ63</strain>
    </source>
</reference>
<dbReference type="Gene3D" id="3.30.300.30">
    <property type="match status" value="1"/>
</dbReference>